<proteinExistence type="predicted"/>
<organism evidence="1 2">
    <name type="scientific">Pseudomonas arsenicoxydans</name>
    <dbReference type="NCBI Taxonomy" id="702115"/>
    <lineage>
        <taxon>Bacteria</taxon>
        <taxon>Pseudomonadati</taxon>
        <taxon>Pseudomonadota</taxon>
        <taxon>Gammaproteobacteria</taxon>
        <taxon>Pseudomonadales</taxon>
        <taxon>Pseudomonadaceae</taxon>
        <taxon>Pseudomonas</taxon>
    </lineage>
</organism>
<evidence type="ECO:0000313" key="2">
    <source>
        <dbReference type="Proteomes" id="UP000317933"/>
    </source>
</evidence>
<comment type="caution">
    <text evidence="1">The sequence shown here is derived from an EMBL/GenBank/DDBJ whole genome shotgun (WGS) entry which is preliminary data.</text>
</comment>
<dbReference type="AlphaFoldDB" id="A0A502GTI4"/>
<dbReference type="EMBL" id="RCZE01000025">
    <property type="protein sequence ID" value="TPG65707.1"/>
    <property type="molecule type" value="Genomic_DNA"/>
</dbReference>
<gene>
    <name evidence="1" type="ORF">EAH78_31435</name>
</gene>
<evidence type="ECO:0000313" key="1">
    <source>
        <dbReference type="EMBL" id="TPG65707.1"/>
    </source>
</evidence>
<sequence>MHESDQLIGDLGVFRRQAWLIAILPPRNSSGICASINGARRNGISAFIDHIGHDLIINARDEGRLKGM</sequence>
<protein>
    <submittedName>
        <fullName evidence="1">Uncharacterized protein</fullName>
    </submittedName>
</protein>
<reference evidence="1 2" key="1">
    <citation type="journal article" date="2019" name="Environ. Microbiol.">
        <title>Species interactions and distinct microbial communities in high Arctic permafrost affected cryosols are associated with the CH4 and CO2 gas fluxes.</title>
        <authorList>
            <person name="Altshuler I."/>
            <person name="Hamel J."/>
            <person name="Turney S."/>
            <person name="Magnuson E."/>
            <person name="Levesque R."/>
            <person name="Greer C."/>
            <person name="Whyte L.G."/>
        </authorList>
    </citation>
    <scope>NUCLEOTIDE SEQUENCE [LARGE SCALE GENOMIC DNA]</scope>
    <source>
        <strain evidence="1 2">E3</strain>
    </source>
</reference>
<accession>A0A502GTI4</accession>
<dbReference type="Proteomes" id="UP000317933">
    <property type="component" value="Unassembled WGS sequence"/>
</dbReference>
<name>A0A502GTI4_9PSED</name>